<evidence type="ECO:0000313" key="2">
    <source>
        <dbReference type="EMBL" id="TNN25252.1"/>
    </source>
</evidence>
<keyword evidence="3" id="KW-1185">Reference proteome</keyword>
<gene>
    <name evidence="2" type="ORF">EYF80_064620</name>
</gene>
<evidence type="ECO:0000313" key="3">
    <source>
        <dbReference type="Proteomes" id="UP000314294"/>
    </source>
</evidence>
<sequence>MIPVVGSSDTEEENPVNTHGSCACPPPRSLKRRSVPKPRERAANEARVPLLRVGTSARHGTRLLTRRL</sequence>
<dbReference type="AlphaFoldDB" id="A0A4Z2EAG7"/>
<comment type="caution">
    <text evidence="2">The sequence shown here is derived from an EMBL/GenBank/DDBJ whole genome shotgun (WGS) entry which is preliminary data.</text>
</comment>
<feature type="compositionally biased region" description="Basic residues" evidence="1">
    <location>
        <begin position="59"/>
        <end position="68"/>
    </location>
</feature>
<proteinExistence type="predicted"/>
<dbReference type="Proteomes" id="UP000314294">
    <property type="component" value="Unassembled WGS sequence"/>
</dbReference>
<evidence type="ECO:0000256" key="1">
    <source>
        <dbReference type="SAM" id="MobiDB-lite"/>
    </source>
</evidence>
<protein>
    <submittedName>
        <fullName evidence="2">Uncharacterized protein</fullName>
    </submittedName>
</protein>
<name>A0A4Z2EAG7_9TELE</name>
<organism evidence="2 3">
    <name type="scientific">Liparis tanakae</name>
    <name type="common">Tanaka's snailfish</name>
    <dbReference type="NCBI Taxonomy" id="230148"/>
    <lineage>
        <taxon>Eukaryota</taxon>
        <taxon>Metazoa</taxon>
        <taxon>Chordata</taxon>
        <taxon>Craniata</taxon>
        <taxon>Vertebrata</taxon>
        <taxon>Euteleostomi</taxon>
        <taxon>Actinopterygii</taxon>
        <taxon>Neopterygii</taxon>
        <taxon>Teleostei</taxon>
        <taxon>Neoteleostei</taxon>
        <taxon>Acanthomorphata</taxon>
        <taxon>Eupercaria</taxon>
        <taxon>Perciformes</taxon>
        <taxon>Cottioidei</taxon>
        <taxon>Cottales</taxon>
        <taxon>Liparidae</taxon>
        <taxon>Liparis</taxon>
    </lineage>
</organism>
<accession>A0A4Z2EAG7</accession>
<reference evidence="2 3" key="1">
    <citation type="submission" date="2019-03" db="EMBL/GenBank/DDBJ databases">
        <title>First draft genome of Liparis tanakae, snailfish: a comprehensive survey of snailfish specific genes.</title>
        <authorList>
            <person name="Kim W."/>
            <person name="Song I."/>
            <person name="Jeong J.-H."/>
            <person name="Kim D."/>
            <person name="Kim S."/>
            <person name="Ryu S."/>
            <person name="Song J.Y."/>
            <person name="Lee S.K."/>
        </authorList>
    </citation>
    <scope>NUCLEOTIDE SEQUENCE [LARGE SCALE GENOMIC DNA]</scope>
    <source>
        <tissue evidence="2">Muscle</tissue>
    </source>
</reference>
<feature type="region of interest" description="Disordered" evidence="1">
    <location>
        <begin position="1"/>
        <end position="68"/>
    </location>
</feature>
<dbReference type="EMBL" id="SRLO01013060">
    <property type="protein sequence ID" value="TNN25252.1"/>
    <property type="molecule type" value="Genomic_DNA"/>
</dbReference>